<organism evidence="5 6">
    <name type="scientific">Flavobacterium cerinum</name>
    <dbReference type="NCBI Taxonomy" id="2502784"/>
    <lineage>
        <taxon>Bacteria</taxon>
        <taxon>Pseudomonadati</taxon>
        <taxon>Bacteroidota</taxon>
        <taxon>Flavobacteriia</taxon>
        <taxon>Flavobacteriales</taxon>
        <taxon>Flavobacteriaceae</taxon>
        <taxon>Flavobacterium</taxon>
    </lineage>
</organism>
<dbReference type="Pfam" id="PF13424">
    <property type="entry name" value="TPR_12"/>
    <property type="match status" value="1"/>
</dbReference>
<evidence type="ECO:0000256" key="1">
    <source>
        <dbReference type="PROSITE-ProRule" id="PRU00339"/>
    </source>
</evidence>
<keyword evidence="3" id="KW-0732">Signal</keyword>
<evidence type="ECO:0000259" key="4">
    <source>
        <dbReference type="Pfam" id="PF06580"/>
    </source>
</evidence>
<proteinExistence type="predicted"/>
<dbReference type="SMART" id="SM00028">
    <property type="entry name" value="TPR"/>
    <property type="match status" value="3"/>
</dbReference>
<dbReference type="SUPFAM" id="SSF48452">
    <property type="entry name" value="TPR-like"/>
    <property type="match status" value="1"/>
</dbReference>
<name>A0ABY5IPJ0_9FLAO</name>
<keyword evidence="2" id="KW-0175">Coiled coil</keyword>
<dbReference type="Gene3D" id="1.25.40.10">
    <property type="entry name" value="Tetratricopeptide repeat domain"/>
    <property type="match status" value="2"/>
</dbReference>
<reference evidence="5" key="1">
    <citation type="submission" date="2022-07" db="EMBL/GenBank/DDBJ databases">
        <title>Isolation, identification, and degradation of a PFOSA degrading strain from sewage treatment plant.</title>
        <authorList>
            <person name="Zhang L."/>
            <person name="Huo Y."/>
        </authorList>
    </citation>
    <scope>NUCLEOTIDE SEQUENCE</scope>
    <source>
        <strain evidence="5">C1</strain>
    </source>
</reference>
<accession>A0ABY5IPJ0</accession>
<dbReference type="PROSITE" id="PS50005">
    <property type="entry name" value="TPR"/>
    <property type="match status" value="1"/>
</dbReference>
<feature type="coiled-coil region" evidence="2">
    <location>
        <begin position="331"/>
        <end position="358"/>
    </location>
</feature>
<keyword evidence="6" id="KW-1185">Reference proteome</keyword>
<gene>
    <name evidence="5" type="ORF">NOX80_10730</name>
</gene>
<dbReference type="InterPro" id="IPR019734">
    <property type="entry name" value="TPR_rpt"/>
</dbReference>
<dbReference type="PANTHER" id="PTHR34220">
    <property type="entry name" value="SENSOR HISTIDINE KINASE YPDA"/>
    <property type="match status" value="1"/>
</dbReference>
<dbReference type="SUPFAM" id="SSF55874">
    <property type="entry name" value="ATPase domain of HSP90 chaperone/DNA topoisomerase II/histidine kinase"/>
    <property type="match status" value="1"/>
</dbReference>
<feature type="repeat" description="TPR" evidence="1">
    <location>
        <begin position="36"/>
        <end position="69"/>
    </location>
</feature>
<sequence length="590" mass="66949">MKQFRALCFLSFFLLIFSQAITAQQNDRKTSYEAEIDALNRMGLTYNKQGNVEKAEPLFQQAIALSRKHKYNKKLGQSLYNLSSLYTETANYETAIQLGEECIEVLQKYDDKETIARCLINLETCWRQHGILINAMTYADSAVKALRPVKNDTLLELALWRQGEIYREINTALAIPMLKEALVLAQKIPELYNLDNIYNSLGQCYIEPYMEVYDAAIAERYFKMALEAALKYDKKEVNYNRIQYGKICTANGKYKEAEQQLKLVYENAAVTNNTDEQSVAAFCLSEVYFAVKDFKTAYRYLKKHESLEELYATTQKKSTTAKMAFNFKTGRVETQNKLLKQQRELQRLKQEQVSFRNNVKIGVSVAITLFLVTVTLALYRFNKKKNLLLSKKSATLRQQLLLTQMSPHFITSSIESIQNLIREDKPDIAATYLSKFTRLTRQILESSTGDSISVDEEIAIITNYLTVQQLLHTGGFSFTVDDDGMDTETIYIPPMLTQPLLANAVKRVLAGSGQHSVAVQLLLKNNKLLIQVSDSGGSLKPGELQRILDSKDISITAERLSTPVTVENVSLEDGTAGVMTQLEIDYISDD</sequence>
<dbReference type="Pfam" id="PF06580">
    <property type="entry name" value="His_kinase"/>
    <property type="match status" value="1"/>
</dbReference>
<evidence type="ECO:0000313" key="5">
    <source>
        <dbReference type="EMBL" id="UUC44107.1"/>
    </source>
</evidence>
<dbReference type="InterPro" id="IPR036890">
    <property type="entry name" value="HATPase_C_sf"/>
</dbReference>
<dbReference type="RefSeq" id="WP_256549777.1">
    <property type="nucleotide sequence ID" value="NZ_CP101751.1"/>
</dbReference>
<dbReference type="Proteomes" id="UP001059844">
    <property type="component" value="Chromosome"/>
</dbReference>
<dbReference type="SUPFAM" id="SSF81901">
    <property type="entry name" value="HCP-like"/>
    <property type="match status" value="1"/>
</dbReference>
<keyword evidence="1" id="KW-0802">TPR repeat</keyword>
<dbReference type="InterPro" id="IPR010559">
    <property type="entry name" value="Sig_transdc_His_kin_internal"/>
</dbReference>
<feature type="domain" description="Signal transduction histidine kinase internal region" evidence="4">
    <location>
        <begin position="398"/>
        <end position="470"/>
    </location>
</feature>
<dbReference type="InterPro" id="IPR050640">
    <property type="entry name" value="Bact_2-comp_sensor_kinase"/>
</dbReference>
<feature type="signal peptide" evidence="3">
    <location>
        <begin position="1"/>
        <end position="23"/>
    </location>
</feature>
<evidence type="ECO:0000256" key="3">
    <source>
        <dbReference type="SAM" id="SignalP"/>
    </source>
</evidence>
<evidence type="ECO:0000313" key="6">
    <source>
        <dbReference type="Proteomes" id="UP001059844"/>
    </source>
</evidence>
<dbReference type="InterPro" id="IPR011990">
    <property type="entry name" value="TPR-like_helical_dom_sf"/>
</dbReference>
<protein>
    <submittedName>
        <fullName evidence="5">Tetratricopeptide repeat protein</fullName>
    </submittedName>
</protein>
<dbReference type="PANTHER" id="PTHR34220:SF7">
    <property type="entry name" value="SENSOR HISTIDINE KINASE YPDA"/>
    <property type="match status" value="1"/>
</dbReference>
<evidence type="ECO:0000256" key="2">
    <source>
        <dbReference type="SAM" id="Coils"/>
    </source>
</evidence>
<feature type="chain" id="PRO_5046525724" evidence="3">
    <location>
        <begin position="24"/>
        <end position="590"/>
    </location>
</feature>
<dbReference type="EMBL" id="CP101751">
    <property type="protein sequence ID" value="UUC44107.1"/>
    <property type="molecule type" value="Genomic_DNA"/>
</dbReference>